<feature type="compositionally biased region" description="Low complexity" evidence="1">
    <location>
        <begin position="127"/>
        <end position="153"/>
    </location>
</feature>
<evidence type="ECO:0000256" key="1">
    <source>
        <dbReference type="SAM" id="MobiDB-lite"/>
    </source>
</evidence>
<comment type="caution">
    <text evidence="2">The sequence shown here is derived from an EMBL/GenBank/DDBJ whole genome shotgun (WGS) entry which is preliminary data.</text>
</comment>
<feature type="compositionally biased region" description="Polar residues" evidence="1">
    <location>
        <begin position="117"/>
        <end position="126"/>
    </location>
</feature>
<name>A0A9P1N3P6_9PELO</name>
<dbReference type="Proteomes" id="UP001152747">
    <property type="component" value="Unassembled WGS sequence"/>
</dbReference>
<feature type="compositionally biased region" description="Basic and acidic residues" evidence="1">
    <location>
        <begin position="167"/>
        <end position="178"/>
    </location>
</feature>
<proteinExistence type="predicted"/>
<feature type="compositionally biased region" description="Basic and acidic residues" evidence="1">
    <location>
        <begin position="101"/>
        <end position="110"/>
    </location>
</feature>
<feature type="compositionally biased region" description="Low complexity" evidence="1">
    <location>
        <begin position="53"/>
        <end position="62"/>
    </location>
</feature>
<protein>
    <submittedName>
        <fullName evidence="2">Uncharacterized protein</fullName>
    </submittedName>
</protein>
<evidence type="ECO:0000313" key="2">
    <source>
        <dbReference type="EMBL" id="CAI5446755.1"/>
    </source>
</evidence>
<gene>
    <name evidence="2" type="ORF">CAMP_LOCUS9392</name>
</gene>
<keyword evidence="3" id="KW-1185">Reference proteome</keyword>
<feature type="region of interest" description="Disordered" evidence="1">
    <location>
        <begin position="46"/>
        <end position="196"/>
    </location>
</feature>
<accession>A0A9P1N3P6</accession>
<dbReference type="EMBL" id="CANHGI010000003">
    <property type="protein sequence ID" value="CAI5446755.1"/>
    <property type="molecule type" value="Genomic_DNA"/>
</dbReference>
<sequence length="196" mass="21648">MPAEEEEQMRSNEQSINNLKIWQISQHRGIGAATGDPQHIKLILEIKHQRQNSAPPASTSRSAAEKRSKSQPRSFSQRNYQRKTEEAAENIPEPPSASTLPREKPIDAERSGILNRRSLSMESIVNPSTSSPAAPTFSSITNSKSSSSSTPGGHPFPPGASPLLRRKNNEEKLRQSDKSRRKSVGNSKFKIGPISW</sequence>
<organism evidence="2 3">
    <name type="scientific">Caenorhabditis angaria</name>
    <dbReference type="NCBI Taxonomy" id="860376"/>
    <lineage>
        <taxon>Eukaryota</taxon>
        <taxon>Metazoa</taxon>
        <taxon>Ecdysozoa</taxon>
        <taxon>Nematoda</taxon>
        <taxon>Chromadorea</taxon>
        <taxon>Rhabditida</taxon>
        <taxon>Rhabditina</taxon>
        <taxon>Rhabditomorpha</taxon>
        <taxon>Rhabditoidea</taxon>
        <taxon>Rhabditidae</taxon>
        <taxon>Peloderinae</taxon>
        <taxon>Caenorhabditis</taxon>
    </lineage>
</organism>
<evidence type="ECO:0000313" key="3">
    <source>
        <dbReference type="Proteomes" id="UP001152747"/>
    </source>
</evidence>
<reference evidence="2" key="1">
    <citation type="submission" date="2022-11" db="EMBL/GenBank/DDBJ databases">
        <authorList>
            <person name="Kikuchi T."/>
        </authorList>
    </citation>
    <scope>NUCLEOTIDE SEQUENCE</scope>
    <source>
        <strain evidence="2">PS1010</strain>
    </source>
</reference>
<dbReference type="AlphaFoldDB" id="A0A9P1N3P6"/>